<name>A0A9D4S5J7_DREPO</name>
<comment type="caution">
    <text evidence="1">The sequence shown here is derived from an EMBL/GenBank/DDBJ whole genome shotgun (WGS) entry which is preliminary data.</text>
</comment>
<evidence type="ECO:0000313" key="1">
    <source>
        <dbReference type="EMBL" id="KAH3891435.1"/>
    </source>
</evidence>
<dbReference type="AlphaFoldDB" id="A0A9D4S5J7"/>
<proteinExistence type="predicted"/>
<reference evidence="1" key="2">
    <citation type="submission" date="2020-11" db="EMBL/GenBank/DDBJ databases">
        <authorList>
            <person name="McCartney M.A."/>
            <person name="Auch B."/>
            <person name="Kono T."/>
            <person name="Mallez S."/>
            <person name="Becker A."/>
            <person name="Gohl D.M."/>
            <person name="Silverstein K.A.T."/>
            <person name="Koren S."/>
            <person name="Bechman K.B."/>
            <person name="Herman A."/>
            <person name="Abrahante J.E."/>
            <person name="Garbe J."/>
        </authorList>
    </citation>
    <scope>NUCLEOTIDE SEQUENCE</scope>
    <source>
        <strain evidence="1">Duluth1</strain>
        <tissue evidence="1">Whole animal</tissue>
    </source>
</reference>
<keyword evidence="2" id="KW-1185">Reference proteome</keyword>
<dbReference type="Proteomes" id="UP000828390">
    <property type="component" value="Unassembled WGS sequence"/>
</dbReference>
<reference evidence="1" key="1">
    <citation type="journal article" date="2019" name="bioRxiv">
        <title>The Genome of the Zebra Mussel, Dreissena polymorpha: A Resource for Invasive Species Research.</title>
        <authorList>
            <person name="McCartney M.A."/>
            <person name="Auch B."/>
            <person name="Kono T."/>
            <person name="Mallez S."/>
            <person name="Zhang Y."/>
            <person name="Obille A."/>
            <person name="Becker A."/>
            <person name="Abrahante J.E."/>
            <person name="Garbe J."/>
            <person name="Badalamenti J.P."/>
            <person name="Herman A."/>
            <person name="Mangelson H."/>
            <person name="Liachko I."/>
            <person name="Sullivan S."/>
            <person name="Sone E.D."/>
            <person name="Koren S."/>
            <person name="Silverstein K.A.T."/>
            <person name="Beckman K.B."/>
            <person name="Gohl D.M."/>
        </authorList>
    </citation>
    <scope>NUCLEOTIDE SEQUENCE</scope>
    <source>
        <strain evidence="1">Duluth1</strain>
        <tissue evidence="1">Whole animal</tissue>
    </source>
</reference>
<gene>
    <name evidence="1" type="ORF">DPMN_015536</name>
</gene>
<evidence type="ECO:0000313" key="2">
    <source>
        <dbReference type="Proteomes" id="UP000828390"/>
    </source>
</evidence>
<organism evidence="1 2">
    <name type="scientific">Dreissena polymorpha</name>
    <name type="common">Zebra mussel</name>
    <name type="synonym">Mytilus polymorpha</name>
    <dbReference type="NCBI Taxonomy" id="45954"/>
    <lineage>
        <taxon>Eukaryota</taxon>
        <taxon>Metazoa</taxon>
        <taxon>Spiralia</taxon>
        <taxon>Lophotrochozoa</taxon>
        <taxon>Mollusca</taxon>
        <taxon>Bivalvia</taxon>
        <taxon>Autobranchia</taxon>
        <taxon>Heteroconchia</taxon>
        <taxon>Euheterodonta</taxon>
        <taxon>Imparidentia</taxon>
        <taxon>Neoheterodontei</taxon>
        <taxon>Myida</taxon>
        <taxon>Dreissenoidea</taxon>
        <taxon>Dreissenidae</taxon>
        <taxon>Dreissena</taxon>
    </lineage>
</organism>
<dbReference type="EMBL" id="JAIWYP010000001">
    <property type="protein sequence ID" value="KAH3891435.1"/>
    <property type="molecule type" value="Genomic_DNA"/>
</dbReference>
<accession>A0A9D4S5J7</accession>
<protein>
    <submittedName>
        <fullName evidence="1">Uncharacterized protein</fullName>
    </submittedName>
</protein>
<sequence length="174" mass="20100">MFFNQPASFFKLVYDIFGMNILTKFHEDRKINVASRVKNAPPFGSHVFQANTKLLTKFHEEWTINVASRVKTPPPLGGHVFSLIWTIFKLVQNINKTNANILTSKVFTRKTAPPLAAIFELSRDQTINVASRVFTRQNVDDIQRTTDKRQSQKLTMSMLHSVFRRTDRSNIFNI</sequence>